<proteinExistence type="predicted"/>
<reference evidence="2" key="2">
    <citation type="submission" date="2014-03" db="EMBL/GenBank/DDBJ databases">
        <authorList>
            <person name="Genoscope - CEA"/>
        </authorList>
    </citation>
    <scope>NUCLEOTIDE SEQUENCE</scope>
</reference>
<organism evidence="2 3">
    <name type="scientific">Oncorhynchus mykiss</name>
    <name type="common">Rainbow trout</name>
    <name type="synonym">Salmo gairdneri</name>
    <dbReference type="NCBI Taxonomy" id="8022"/>
    <lineage>
        <taxon>Eukaryota</taxon>
        <taxon>Metazoa</taxon>
        <taxon>Chordata</taxon>
        <taxon>Craniata</taxon>
        <taxon>Vertebrata</taxon>
        <taxon>Euteleostomi</taxon>
        <taxon>Actinopterygii</taxon>
        <taxon>Neopterygii</taxon>
        <taxon>Teleostei</taxon>
        <taxon>Protacanthopterygii</taxon>
        <taxon>Salmoniformes</taxon>
        <taxon>Salmonidae</taxon>
        <taxon>Salmoninae</taxon>
        <taxon>Oncorhynchus</taxon>
    </lineage>
</organism>
<accession>A0A060YN51</accession>
<reference evidence="2" key="1">
    <citation type="journal article" date="2014" name="Nat. Commun.">
        <title>The rainbow trout genome provides novel insights into evolution after whole-genome duplication in vertebrates.</title>
        <authorList>
            <person name="Berthelot C."/>
            <person name="Brunet F."/>
            <person name="Chalopin D."/>
            <person name="Juanchich A."/>
            <person name="Bernard M."/>
            <person name="Noel B."/>
            <person name="Bento P."/>
            <person name="Da Silva C."/>
            <person name="Labadie K."/>
            <person name="Alberti A."/>
            <person name="Aury J.M."/>
            <person name="Louis A."/>
            <person name="Dehais P."/>
            <person name="Bardou P."/>
            <person name="Montfort J."/>
            <person name="Klopp C."/>
            <person name="Cabau C."/>
            <person name="Gaspin C."/>
            <person name="Thorgaard G.H."/>
            <person name="Boussaha M."/>
            <person name="Quillet E."/>
            <person name="Guyomard R."/>
            <person name="Galiana D."/>
            <person name="Bobe J."/>
            <person name="Volff J.N."/>
            <person name="Genet C."/>
            <person name="Wincker P."/>
            <person name="Jaillon O."/>
            <person name="Roest Crollius H."/>
            <person name="Guiguen Y."/>
        </authorList>
    </citation>
    <scope>NUCLEOTIDE SEQUENCE [LARGE SCALE GENOMIC DNA]</scope>
</reference>
<evidence type="ECO:0000313" key="3">
    <source>
        <dbReference type="Proteomes" id="UP000193380"/>
    </source>
</evidence>
<dbReference type="STRING" id="8022.A0A060YN51"/>
<evidence type="ECO:0000313" key="2">
    <source>
        <dbReference type="EMBL" id="CDQ93007.1"/>
    </source>
</evidence>
<dbReference type="Proteomes" id="UP000193380">
    <property type="component" value="Unassembled WGS sequence"/>
</dbReference>
<name>A0A060YN51_ONCMY</name>
<protein>
    <submittedName>
        <fullName evidence="2">Uncharacterized protein</fullName>
    </submittedName>
</protein>
<dbReference type="EMBL" id="FR914283">
    <property type="protein sequence ID" value="CDQ93007.1"/>
    <property type="molecule type" value="Genomic_DNA"/>
</dbReference>
<dbReference type="AlphaFoldDB" id="A0A060YN51"/>
<sequence>MPNSNRVPRPYFFDDPAGEDADSGVPWVNSSHPHQSWYGSIKETTPLVFASNPLDQNQHHSFYSTPQN</sequence>
<evidence type="ECO:0000256" key="1">
    <source>
        <dbReference type="SAM" id="MobiDB-lite"/>
    </source>
</evidence>
<dbReference type="PaxDb" id="8022-A0A060YN51"/>
<feature type="region of interest" description="Disordered" evidence="1">
    <location>
        <begin position="1"/>
        <end position="28"/>
    </location>
</feature>
<gene>
    <name evidence="2" type="ORF">GSONMT00030005001</name>
</gene>